<sequence length="100" mass="11789">MNRRGFWILRGQMDTKEFFQTVCSVTISTLFCGSSLRLRVPSSGDTKNCGEKETTLSLKMQLDESERRSEDLKKENVRLIQEREREDEERSGVERERQKQ</sequence>
<evidence type="ECO:0000256" key="1">
    <source>
        <dbReference type="SAM" id="MobiDB-lite"/>
    </source>
</evidence>
<accession>A0AAD5AHR2</accession>
<dbReference type="EMBL" id="MU551734">
    <property type="protein sequence ID" value="KAI5616366.1"/>
    <property type="molecule type" value="Genomic_DNA"/>
</dbReference>
<dbReference type="AlphaFoldDB" id="A0AAD5AHR2"/>
<feature type="region of interest" description="Disordered" evidence="1">
    <location>
        <begin position="41"/>
        <end position="100"/>
    </location>
</feature>
<feature type="compositionally biased region" description="Basic and acidic residues" evidence="1">
    <location>
        <begin position="61"/>
        <end position="100"/>
    </location>
</feature>
<dbReference type="Proteomes" id="UP001205998">
    <property type="component" value="Unassembled WGS sequence"/>
</dbReference>
<comment type="caution">
    <text evidence="2">The sequence shown here is derived from an EMBL/GenBank/DDBJ whole genome shotgun (WGS) entry which is preliminary data.</text>
</comment>
<gene>
    <name evidence="2" type="ORF">C0J50_24073</name>
</gene>
<name>A0AAD5AHR2_SILAS</name>
<keyword evidence="3" id="KW-1185">Reference proteome</keyword>
<evidence type="ECO:0000313" key="3">
    <source>
        <dbReference type="Proteomes" id="UP001205998"/>
    </source>
</evidence>
<organism evidence="2 3">
    <name type="scientific">Silurus asotus</name>
    <name type="common">Amur catfish</name>
    <name type="synonym">Parasilurus asotus</name>
    <dbReference type="NCBI Taxonomy" id="30991"/>
    <lineage>
        <taxon>Eukaryota</taxon>
        <taxon>Metazoa</taxon>
        <taxon>Chordata</taxon>
        <taxon>Craniata</taxon>
        <taxon>Vertebrata</taxon>
        <taxon>Euteleostomi</taxon>
        <taxon>Actinopterygii</taxon>
        <taxon>Neopterygii</taxon>
        <taxon>Teleostei</taxon>
        <taxon>Ostariophysi</taxon>
        <taxon>Siluriformes</taxon>
        <taxon>Siluridae</taxon>
        <taxon>Silurus</taxon>
    </lineage>
</organism>
<evidence type="ECO:0000313" key="2">
    <source>
        <dbReference type="EMBL" id="KAI5616366.1"/>
    </source>
</evidence>
<proteinExistence type="predicted"/>
<protein>
    <submittedName>
        <fullName evidence="2">Uncharacterized protein</fullName>
    </submittedName>
</protein>
<reference evidence="2" key="1">
    <citation type="submission" date="2018-07" db="EMBL/GenBank/DDBJ databases">
        <title>Comparative genomics of catfishes provides insights into carnivory and benthic adaptation.</title>
        <authorList>
            <person name="Zhang Y."/>
            <person name="Wang D."/>
            <person name="Peng Z."/>
            <person name="Zheng S."/>
            <person name="Shao F."/>
            <person name="Tao W."/>
        </authorList>
    </citation>
    <scope>NUCLEOTIDE SEQUENCE</scope>
    <source>
        <strain evidence="2">Chongqing</strain>
    </source>
</reference>